<reference evidence="1" key="1">
    <citation type="submission" date="2014-09" db="EMBL/GenBank/DDBJ databases">
        <authorList>
            <person name="Magalhaes I.L.F."/>
            <person name="Oliveira U."/>
            <person name="Santos F.R."/>
            <person name="Vidigal T.H.D.A."/>
            <person name="Brescovit A.D."/>
            <person name="Santos A.J."/>
        </authorList>
    </citation>
    <scope>NUCLEOTIDE SEQUENCE</scope>
    <source>
        <tissue evidence="1">Shoot tissue taken approximately 20 cm above the soil surface</tissue>
    </source>
</reference>
<protein>
    <submittedName>
        <fullName evidence="1">Uncharacterized protein</fullName>
    </submittedName>
</protein>
<organism evidence="1">
    <name type="scientific">Arundo donax</name>
    <name type="common">Giant reed</name>
    <name type="synonym">Donax arundinaceus</name>
    <dbReference type="NCBI Taxonomy" id="35708"/>
    <lineage>
        <taxon>Eukaryota</taxon>
        <taxon>Viridiplantae</taxon>
        <taxon>Streptophyta</taxon>
        <taxon>Embryophyta</taxon>
        <taxon>Tracheophyta</taxon>
        <taxon>Spermatophyta</taxon>
        <taxon>Magnoliopsida</taxon>
        <taxon>Liliopsida</taxon>
        <taxon>Poales</taxon>
        <taxon>Poaceae</taxon>
        <taxon>PACMAD clade</taxon>
        <taxon>Arundinoideae</taxon>
        <taxon>Arundineae</taxon>
        <taxon>Arundo</taxon>
    </lineage>
</organism>
<proteinExistence type="predicted"/>
<sequence length="68" mass="7745">MVSHVILESTIQISISVKVRKSCEPKTKQCRANQQPKLHSCLQKVFIYKKVSIGSRSTLCCRLVITNR</sequence>
<dbReference type="EMBL" id="GBRH01213476">
    <property type="protein sequence ID" value="JAD84419.1"/>
    <property type="molecule type" value="Transcribed_RNA"/>
</dbReference>
<reference evidence="1" key="2">
    <citation type="journal article" date="2015" name="Data Brief">
        <title>Shoot transcriptome of the giant reed, Arundo donax.</title>
        <authorList>
            <person name="Barrero R.A."/>
            <person name="Guerrero F.D."/>
            <person name="Moolhuijzen P."/>
            <person name="Goolsby J.A."/>
            <person name="Tidwell J."/>
            <person name="Bellgard S.E."/>
            <person name="Bellgard M.I."/>
        </authorList>
    </citation>
    <scope>NUCLEOTIDE SEQUENCE</scope>
    <source>
        <tissue evidence="1">Shoot tissue taken approximately 20 cm above the soil surface</tissue>
    </source>
</reference>
<name>A0A0A9D732_ARUDO</name>
<evidence type="ECO:0000313" key="1">
    <source>
        <dbReference type="EMBL" id="JAD84419.1"/>
    </source>
</evidence>
<accession>A0A0A9D732</accession>
<dbReference type="AlphaFoldDB" id="A0A0A9D732"/>